<keyword evidence="1" id="KW-0472">Membrane</keyword>
<dbReference type="InterPro" id="IPR011453">
    <property type="entry name" value="DUF1559"/>
</dbReference>
<dbReference type="NCBIfam" id="TIGR02532">
    <property type="entry name" value="IV_pilin_GFxxxE"/>
    <property type="match status" value="1"/>
</dbReference>
<dbReference type="Proteomes" id="UP000004358">
    <property type="component" value="Unassembled WGS sequence"/>
</dbReference>
<dbReference type="SUPFAM" id="SSF54523">
    <property type="entry name" value="Pili subunits"/>
    <property type="match status" value="1"/>
</dbReference>
<dbReference type="STRING" id="314230.DSM3645_18636"/>
<dbReference type="Pfam" id="PF07596">
    <property type="entry name" value="SBP_bac_10"/>
    <property type="match status" value="1"/>
</dbReference>
<dbReference type="NCBIfam" id="TIGR04294">
    <property type="entry name" value="pre_pil_HX9DG"/>
    <property type="match status" value="1"/>
</dbReference>
<keyword evidence="1" id="KW-1133">Transmembrane helix</keyword>
<dbReference type="InterPro" id="IPR045584">
    <property type="entry name" value="Pilin-like"/>
</dbReference>
<gene>
    <name evidence="3" type="ORF">DSM3645_18636</name>
</gene>
<dbReference type="OrthoDB" id="248936at2"/>
<dbReference type="HOGENOM" id="CLU_041661_0_0_0"/>
<keyword evidence="1" id="KW-0812">Transmembrane</keyword>
<proteinExistence type="predicted"/>
<sequence length="318" mass="33572">MSAVVRSRRGNRWAFTLVELLVVIAIIGVLIALLLPAVQQAREAARRMQCRNNFKQTALALHMYHDTHGVFPPGAIYSSSTGCGGGTRKGFSWSAFILPMLEETALYNNLDFKKDYYLQVLASGSTSIYTTKGNIGEVVSAYICPSDPHGEQRVANSGVNAYEGANGADTDDAGPTNLSGVADAVQRLCGTGATETNFQSDLSLAGGILHAHSKTSFGKIKDGTSNTLLIGENQNFGPSKGVLWASVNLADTRNGINGVQTGPGSSYFSRSYPFSSAHPGGCHFALADGSAHFVSQNIAQATLEALANKADGNVIGEY</sequence>
<dbReference type="AlphaFoldDB" id="A3ZZI7"/>
<dbReference type="EMBL" id="AANZ01000024">
    <property type="protein sequence ID" value="EAQ78066.1"/>
    <property type="molecule type" value="Genomic_DNA"/>
</dbReference>
<accession>A3ZZI7</accession>
<dbReference type="RefSeq" id="WP_002651691.1">
    <property type="nucleotide sequence ID" value="NZ_CH672376.1"/>
</dbReference>
<evidence type="ECO:0000256" key="1">
    <source>
        <dbReference type="SAM" id="Phobius"/>
    </source>
</evidence>
<reference evidence="3 4" key="1">
    <citation type="submission" date="2006-02" db="EMBL/GenBank/DDBJ databases">
        <authorList>
            <person name="Amann R."/>
            <person name="Ferriera S."/>
            <person name="Johnson J."/>
            <person name="Kravitz S."/>
            <person name="Halpern A."/>
            <person name="Remington K."/>
            <person name="Beeson K."/>
            <person name="Tran B."/>
            <person name="Rogers Y.-H."/>
            <person name="Friedman R."/>
            <person name="Venter J.C."/>
        </authorList>
    </citation>
    <scope>NUCLEOTIDE SEQUENCE [LARGE SCALE GENOMIC DNA]</scope>
    <source>
        <strain evidence="3 4">DSM 3645</strain>
    </source>
</reference>
<name>A3ZZI7_9BACT</name>
<dbReference type="InterPro" id="IPR012902">
    <property type="entry name" value="N_methyl_site"/>
</dbReference>
<protein>
    <recommendedName>
        <fullName evidence="2">DUF1559 domain-containing protein</fullName>
    </recommendedName>
</protein>
<feature type="transmembrane region" description="Helical" evidence="1">
    <location>
        <begin position="12"/>
        <end position="38"/>
    </location>
</feature>
<organism evidence="3 4">
    <name type="scientific">Blastopirellula marina DSM 3645</name>
    <dbReference type="NCBI Taxonomy" id="314230"/>
    <lineage>
        <taxon>Bacteria</taxon>
        <taxon>Pseudomonadati</taxon>
        <taxon>Planctomycetota</taxon>
        <taxon>Planctomycetia</taxon>
        <taxon>Pirellulales</taxon>
        <taxon>Pirellulaceae</taxon>
        <taxon>Blastopirellula</taxon>
    </lineage>
</organism>
<evidence type="ECO:0000259" key="2">
    <source>
        <dbReference type="Pfam" id="PF07596"/>
    </source>
</evidence>
<feature type="domain" description="DUF1559" evidence="2">
    <location>
        <begin position="39"/>
        <end position="300"/>
    </location>
</feature>
<dbReference type="eggNOG" id="COG4968">
    <property type="taxonomic scope" value="Bacteria"/>
</dbReference>
<dbReference type="PANTHER" id="PTHR30093">
    <property type="entry name" value="GENERAL SECRETION PATHWAY PROTEIN G"/>
    <property type="match status" value="1"/>
</dbReference>
<dbReference type="PANTHER" id="PTHR30093:SF2">
    <property type="entry name" value="TYPE II SECRETION SYSTEM PROTEIN H"/>
    <property type="match status" value="1"/>
</dbReference>
<evidence type="ECO:0000313" key="4">
    <source>
        <dbReference type="Proteomes" id="UP000004358"/>
    </source>
</evidence>
<dbReference type="InterPro" id="IPR027558">
    <property type="entry name" value="Pre_pil_HX9DG_C"/>
</dbReference>
<dbReference type="Gene3D" id="3.30.700.10">
    <property type="entry name" value="Glycoprotein, Type 4 Pilin"/>
    <property type="match status" value="1"/>
</dbReference>
<comment type="caution">
    <text evidence="3">The sequence shown here is derived from an EMBL/GenBank/DDBJ whole genome shotgun (WGS) entry which is preliminary data.</text>
</comment>
<evidence type="ECO:0000313" key="3">
    <source>
        <dbReference type="EMBL" id="EAQ78066.1"/>
    </source>
</evidence>